<proteinExistence type="inferred from homology"/>
<dbReference type="PRINTS" id="PR00724">
    <property type="entry name" value="CRBOXYPTASEC"/>
</dbReference>
<evidence type="ECO:0000256" key="2">
    <source>
        <dbReference type="SAM" id="SignalP"/>
    </source>
</evidence>
<evidence type="ECO:0000256" key="1">
    <source>
        <dbReference type="ARBA" id="ARBA00009431"/>
    </source>
</evidence>
<feature type="signal peptide" evidence="2">
    <location>
        <begin position="1"/>
        <end position="22"/>
    </location>
</feature>
<name>A0ABC8TCX0_9AQUA</name>
<accession>A0ABC8TCX0</accession>
<dbReference type="Proteomes" id="UP001642360">
    <property type="component" value="Unassembled WGS sequence"/>
</dbReference>
<reference evidence="3 4" key="1">
    <citation type="submission" date="2024-02" db="EMBL/GenBank/DDBJ databases">
        <authorList>
            <person name="Vignale AGUSTIN F."/>
            <person name="Sosa J E."/>
            <person name="Modenutti C."/>
        </authorList>
    </citation>
    <scope>NUCLEOTIDE SEQUENCE [LARGE SCALE GENOMIC DNA]</scope>
</reference>
<feature type="chain" id="PRO_5044771566" evidence="2">
    <location>
        <begin position="23"/>
        <end position="471"/>
    </location>
</feature>
<dbReference type="Pfam" id="PF00450">
    <property type="entry name" value="Peptidase_S10"/>
    <property type="match status" value="1"/>
</dbReference>
<evidence type="ECO:0000313" key="4">
    <source>
        <dbReference type="Proteomes" id="UP001642360"/>
    </source>
</evidence>
<organism evidence="3 4">
    <name type="scientific">Ilex paraguariensis</name>
    <name type="common">yerba mate</name>
    <dbReference type="NCBI Taxonomy" id="185542"/>
    <lineage>
        <taxon>Eukaryota</taxon>
        <taxon>Viridiplantae</taxon>
        <taxon>Streptophyta</taxon>
        <taxon>Embryophyta</taxon>
        <taxon>Tracheophyta</taxon>
        <taxon>Spermatophyta</taxon>
        <taxon>Magnoliopsida</taxon>
        <taxon>eudicotyledons</taxon>
        <taxon>Gunneridae</taxon>
        <taxon>Pentapetalae</taxon>
        <taxon>asterids</taxon>
        <taxon>campanulids</taxon>
        <taxon>Aquifoliales</taxon>
        <taxon>Aquifoliaceae</taxon>
        <taxon>Ilex</taxon>
    </lineage>
</organism>
<sequence length="471" mass="53678">MFINTASFRVLLLCLLSAIALSKSIIKTLPGFPRNLPFKLETGYIGVGERDEVQLFYFFIESERNPKDDPFILWLPGGPGCSALRAFFYENGPFTFNYADSYLNKPTLVLNPYSWTKVANIIFIDQPAGCGFSYAKTPEAYNTSDTISATLTYDFLRKWLMDHPKFLDNPLYICGVSYMGMVVPIIVQDIYDGNEAGNEPPMNIQGYMLVNPLTDKNSDVNSRIKYANRMALLSDELYESTKANCRDNYIQVDPDDRLCTSDLRVVDKCLENIYFQQILEPFCGTTVAEPNLLIRGRSSLEENPIDLPREPWCREHNYYYADVWANDIAVQNALHILEGTKTEWVRCNKTFEYSFGRSAAISYTFNAPSTVGYHRSLTYKNCRALITSGDHDMVVPHLGTEKWINSLNLTVESGWKPWFVEGQVAGYTVSYTHNNYSLTYTTVKGAGHTGPEYKPKEYLAMIDRWFAYSPL</sequence>
<dbReference type="PANTHER" id="PTHR11802:SF224">
    <property type="entry name" value="SERINE CARBOXYPEPTIDASE-LIKE 7 ISOFORM X1"/>
    <property type="match status" value="1"/>
</dbReference>
<keyword evidence="2" id="KW-0732">Signal</keyword>
<dbReference type="EMBL" id="CAUOFW020004783">
    <property type="protein sequence ID" value="CAK9167241.1"/>
    <property type="molecule type" value="Genomic_DNA"/>
</dbReference>
<protein>
    <submittedName>
        <fullName evidence="3">Uncharacterized protein</fullName>
    </submittedName>
</protein>
<dbReference type="PANTHER" id="PTHR11802">
    <property type="entry name" value="SERINE PROTEASE FAMILY S10 SERINE CARBOXYPEPTIDASE"/>
    <property type="match status" value="1"/>
</dbReference>
<dbReference type="FunFam" id="3.40.50.12670:FF:000002">
    <property type="entry name" value="Carboxypeptidase"/>
    <property type="match status" value="1"/>
</dbReference>
<gene>
    <name evidence="3" type="ORF">ILEXP_LOCUS36503</name>
</gene>
<comment type="similarity">
    <text evidence="1">Belongs to the peptidase S10 family.</text>
</comment>
<dbReference type="SUPFAM" id="SSF53474">
    <property type="entry name" value="alpha/beta-Hydrolases"/>
    <property type="match status" value="1"/>
</dbReference>
<dbReference type="InterPro" id="IPR029058">
    <property type="entry name" value="AB_hydrolase_fold"/>
</dbReference>
<comment type="caution">
    <text evidence="3">The sequence shown here is derived from an EMBL/GenBank/DDBJ whole genome shotgun (WGS) entry which is preliminary data.</text>
</comment>
<dbReference type="Gene3D" id="3.40.50.1820">
    <property type="entry name" value="alpha/beta hydrolase"/>
    <property type="match status" value="1"/>
</dbReference>
<keyword evidence="4" id="KW-1185">Reference proteome</keyword>
<dbReference type="AlphaFoldDB" id="A0ABC8TCX0"/>
<dbReference type="InterPro" id="IPR001563">
    <property type="entry name" value="Peptidase_S10"/>
</dbReference>
<dbReference type="FunFam" id="3.40.50.1820:FF:000072">
    <property type="entry name" value="Serine carboxypeptidase-like 19"/>
    <property type="match status" value="1"/>
</dbReference>
<dbReference type="Gene3D" id="3.40.50.12670">
    <property type="match status" value="1"/>
</dbReference>
<evidence type="ECO:0000313" key="3">
    <source>
        <dbReference type="EMBL" id="CAK9167241.1"/>
    </source>
</evidence>